<protein>
    <submittedName>
        <fullName evidence="2">Uncharacterized protein</fullName>
    </submittedName>
</protein>
<evidence type="ECO:0000313" key="2">
    <source>
        <dbReference type="EMBL" id="ETN80609.1"/>
    </source>
</evidence>
<feature type="compositionally biased region" description="Polar residues" evidence="1">
    <location>
        <begin position="409"/>
        <end position="421"/>
    </location>
</feature>
<organism evidence="2 3">
    <name type="scientific">Necator americanus</name>
    <name type="common">Human hookworm</name>
    <dbReference type="NCBI Taxonomy" id="51031"/>
    <lineage>
        <taxon>Eukaryota</taxon>
        <taxon>Metazoa</taxon>
        <taxon>Ecdysozoa</taxon>
        <taxon>Nematoda</taxon>
        <taxon>Chromadorea</taxon>
        <taxon>Rhabditida</taxon>
        <taxon>Rhabditina</taxon>
        <taxon>Rhabditomorpha</taxon>
        <taxon>Strongyloidea</taxon>
        <taxon>Ancylostomatidae</taxon>
        <taxon>Bunostominae</taxon>
        <taxon>Necator</taxon>
    </lineage>
</organism>
<reference evidence="3" key="1">
    <citation type="journal article" date="2014" name="Nat. Genet.">
        <title>Genome of the human hookworm Necator americanus.</title>
        <authorList>
            <person name="Tang Y.T."/>
            <person name="Gao X."/>
            <person name="Rosa B.A."/>
            <person name="Abubucker S."/>
            <person name="Hallsworth-Pepin K."/>
            <person name="Martin J."/>
            <person name="Tyagi R."/>
            <person name="Heizer E."/>
            <person name="Zhang X."/>
            <person name="Bhonagiri-Palsikar V."/>
            <person name="Minx P."/>
            <person name="Warren W.C."/>
            <person name="Wang Q."/>
            <person name="Zhan B."/>
            <person name="Hotez P.J."/>
            <person name="Sternberg P.W."/>
            <person name="Dougall A."/>
            <person name="Gaze S.T."/>
            <person name="Mulvenna J."/>
            <person name="Sotillo J."/>
            <person name="Ranganathan S."/>
            <person name="Rabelo E.M."/>
            <person name="Wilson R.K."/>
            <person name="Felgner P.L."/>
            <person name="Bethony J."/>
            <person name="Hawdon J.M."/>
            <person name="Gasser R.B."/>
            <person name="Loukas A."/>
            <person name="Mitreva M."/>
        </authorList>
    </citation>
    <scope>NUCLEOTIDE SEQUENCE [LARGE SCALE GENOMIC DNA]</scope>
</reference>
<sequence>MGGTSSKAEPEEGKSDELKSPQEKSDGTPARPVHISRNHRIPEKLQQRLFQKPVGVGSDSSPVSGPVEISLRSPDADLEKTQELPDMVVQAIETHLSERTQEAPTPTKSPKKPKMKIREVPIVQQTEPSDNGDVIIAPPVKKPPRIASRIPTIPRVQKESEEKKAPSKEMVPPKKAAKESEVKAKEKKEPAGKMAAPPPPAKPSVDSKAKKGSAEKVPPPEKEKKGLIEKVVPPSKEKRASTEKMVPPAKEKKETVEKAVPPSKEKKGSAEKIVPLAKEKKGSAEKVVPISKDKKGSNEKIVPLSNEKKGGSAEKISALTKSSSSTDKVPTNPVAGKTSSSDSVQQDKKKEKSAIKAVAAPKQKSQMKPPVVKSKERIATKSPNKKSVEKKQAPSPRGRNSAHYHSIATLPTYTSFSKQSV</sequence>
<evidence type="ECO:0000313" key="3">
    <source>
        <dbReference type="Proteomes" id="UP000053676"/>
    </source>
</evidence>
<dbReference type="KEGG" id="nai:NECAME_02357"/>
<proteinExistence type="predicted"/>
<feature type="region of interest" description="Disordered" evidence="1">
    <location>
        <begin position="95"/>
        <end position="421"/>
    </location>
</feature>
<feature type="compositionally biased region" description="Polar residues" evidence="1">
    <location>
        <begin position="319"/>
        <end position="329"/>
    </location>
</feature>
<keyword evidence="3" id="KW-1185">Reference proteome</keyword>
<feature type="compositionally biased region" description="Basic and acidic residues" evidence="1">
    <location>
        <begin position="176"/>
        <end position="191"/>
    </location>
</feature>
<feature type="compositionally biased region" description="Basic and acidic residues" evidence="1">
    <location>
        <begin position="8"/>
        <end position="26"/>
    </location>
</feature>
<name>W2TG82_NECAM</name>
<dbReference type="EMBL" id="KI659040">
    <property type="protein sequence ID" value="ETN80609.1"/>
    <property type="molecule type" value="Genomic_DNA"/>
</dbReference>
<accession>W2TG82</accession>
<dbReference type="OMA" id="GRNSAHY"/>
<dbReference type="STRING" id="51031.W2TG82"/>
<feature type="compositionally biased region" description="Basic and acidic residues" evidence="1">
    <location>
        <begin position="249"/>
        <end position="270"/>
    </location>
</feature>
<dbReference type="AlphaFoldDB" id="W2TG82"/>
<feature type="compositionally biased region" description="Basic and acidic residues" evidence="1">
    <location>
        <begin position="345"/>
        <end position="354"/>
    </location>
</feature>
<feature type="compositionally biased region" description="Basic and acidic residues" evidence="1">
    <location>
        <begin position="156"/>
        <end position="167"/>
    </location>
</feature>
<feature type="compositionally biased region" description="Basic and acidic residues" evidence="1">
    <location>
        <begin position="205"/>
        <end position="228"/>
    </location>
</feature>
<gene>
    <name evidence="2" type="ORF">NECAME_02357</name>
</gene>
<dbReference type="Proteomes" id="UP000053676">
    <property type="component" value="Unassembled WGS sequence"/>
</dbReference>
<feature type="region of interest" description="Disordered" evidence="1">
    <location>
        <begin position="1"/>
        <end position="82"/>
    </location>
</feature>
<feature type="compositionally biased region" description="Low complexity" evidence="1">
    <location>
        <begin position="53"/>
        <end position="67"/>
    </location>
</feature>
<evidence type="ECO:0000256" key="1">
    <source>
        <dbReference type="SAM" id="MobiDB-lite"/>
    </source>
</evidence>